<dbReference type="PROSITE" id="PS00845">
    <property type="entry name" value="CAP_GLY_1"/>
    <property type="match status" value="1"/>
</dbReference>
<comment type="caution">
    <text evidence="7">The sequence shown here is derived from an EMBL/GenBank/DDBJ whole genome shotgun (WGS) entry which is preliminary data.</text>
</comment>
<dbReference type="InterPro" id="IPR036859">
    <property type="entry name" value="CAP-Gly_dom_sf"/>
</dbReference>
<protein>
    <recommendedName>
        <fullName evidence="9">CAP-Gly domain-containing protein</fullName>
    </recommendedName>
</protein>
<dbReference type="Gene3D" id="3.10.20.90">
    <property type="entry name" value="Phosphatidylinositol 3-kinase Catalytic Subunit, Chain A, domain 1"/>
    <property type="match status" value="1"/>
</dbReference>
<proteinExistence type="inferred from homology"/>
<dbReference type="PANTHER" id="PTHR18916">
    <property type="entry name" value="DYNACTIN 1-RELATED MICROTUBULE-BINDING"/>
    <property type="match status" value="1"/>
</dbReference>
<evidence type="ECO:0000259" key="5">
    <source>
        <dbReference type="PROSITE" id="PS50053"/>
    </source>
</evidence>
<evidence type="ECO:0008006" key="9">
    <source>
        <dbReference type="Google" id="ProtNLM"/>
    </source>
</evidence>
<comment type="similarity">
    <text evidence="4">Belongs to the TBCB family.</text>
</comment>
<dbReference type="AlphaFoldDB" id="A0A9W8A0T4"/>
<dbReference type="GO" id="GO:0005634">
    <property type="term" value="C:nucleus"/>
    <property type="evidence" value="ECO:0007669"/>
    <property type="project" value="TreeGrafter"/>
</dbReference>
<keyword evidence="8" id="KW-1185">Reference proteome</keyword>
<dbReference type="PROSITE" id="PS50245">
    <property type="entry name" value="CAP_GLY_2"/>
    <property type="match status" value="1"/>
</dbReference>
<dbReference type="GO" id="GO:0007021">
    <property type="term" value="P:tubulin complex assembly"/>
    <property type="evidence" value="ECO:0007669"/>
    <property type="project" value="InterPro"/>
</dbReference>
<organism evidence="7 8">
    <name type="scientific">Mycoemilia scoparia</name>
    <dbReference type="NCBI Taxonomy" id="417184"/>
    <lineage>
        <taxon>Eukaryota</taxon>
        <taxon>Fungi</taxon>
        <taxon>Fungi incertae sedis</taxon>
        <taxon>Zoopagomycota</taxon>
        <taxon>Kickxellomycotina</taxon>
        <taxon>Kickxellomycetes</taxon>
        <taxon>Kickxellales</taxon>
        <taxon>Kickxellaceae</taxon>
        <taxon>Mycoemilia</taxon>
    </lineage>
</organism>
<dbReference type="FunFam" id="2.30.30.190:FF:000013">
    <property type="entry name" value="Tubulin-folding cofactor B"/>
    <property type="match status" value="1"/>
</dbReference>
<dbReference type="GO" id="GO:0005938">
    <property type="term" value="C:cell cortex"/>
    <property type="evidence" value="ECO:0007669"/>
    <property type="project" value="TreeGrafter"/>
</dbReference>
<feature type="domain" description="Ubiquitin-like" evidence="5">
    <location>
        <begin position="4"/>
        <end position="53"/>
    </location>
</feature>
<evidence type="ECO:0000256" key="1">
    <source>
        <dbReference type="ARBA" id="ARBA00004496"/>
    </source>
</evidence>
<dbReference type="SUPFAM" id="SSF54236">
    <property type="entry name" value="Ubiquitin-like"/>
    <property type="match status" value="1"/>
</dbReference>
<evidence type="ECO:0000256" key="2">
    <source>
        <dbReference type="ARBA" id="ARBA00022490"/>
    </source>
</evidence>
<dbReference type="Gene3D" id="2.30.30.190">
    <property type="entry name" value="CAP Gly-rich-like domain"/>
    <property type="match status" value="1"/>
</dbReference>
<gene>
    <name evidence="7" type="ORF">H4219_001171</name>
</gene>
<dbReference type="Proteomes" id="UP001150538">
    <property type="component" value="Unassembled WGS sequence"/>
</dbReference>
<dbReference type="SMART" id="SM01052">
    <property type="entry name" value="CAP_GLY"/>
    <property type="match status" value="1"/>
</dbReference>
<dbReference type="GO" id="GO:0005829">
    <property type="term" value="C:cytosol"/>
    <property type="evidence" value="ECO:0007669"/>
    <property type="project" value="UniProtKB-ARBA"/>
</dbReference>
<dbReference type="GO" id="GO:0031122">
    <property type="term" value="P:cytoplasmic microtubule organization"/>
    <property type="evidence" value="ECO:0007669"/>
    <property type="project" value="TreeGrafter"/>
</dbReference>
<dbReference type="InterPro" id="IPR029071">
    <property type="entry name" value="Ubiquitin-like_domsf"/>
</dbReference>
<dbReference type="SUPFAM" id="SSF74924">
    <property type="entry name" value="Cap-Gly domain"/>
    <property type="match status" value="1"/>
</dbReference>
<accession>A0A9W8A0T4</accession>
<feature type="domain" description="CAP-Gly" evidence="6">
    <location>
        <begin position="175"/>
        <end position="217"/>
    </location>
</feature>
<evidence type="ECO:0000313" key="8">
    <source>
        <dbReference type="Proteomes" id="UP001150538"/>
    </source>
</evidence>
<reference evidence="7" key="1">
    <citation type="submission" date="2022-07" db="EMBL/GenBank/DDBJ databases">
        <title>Phylogenomic reconstructions and comparative analyses of Kickxellomycotina fungi.</title>
        <authorList>
            <person name="Reynolds N.K."/>
            <person name="Stajich J.E."/>
            <person name="Barry K."/>
            <person name="Grigoriev I.V."/>
            <person name="Crous P."/>
            <person name="Smith M.E."/>
        </authorList>
    </citation>
    <scope>NUCLEOTIDE SEQUENCE</scope>
    <source>
        <strain evidence="7">NBRC 100468</strain>
    </source>
</reference>
<evidence type="ECO:0000256" key="4">
    <source>
        <dbReference type="ARBA" id="ARBA00025779"/>
    </source>
</evidence>
<evidence type="ECO:0000313" key="7">
    <source>
        <dbReference type="EMBL" id="KAJ1920613.1"/>
    </source>
</evidence>
<evidence type="ECO:0000256" key="3">
    <source>
        <dbReference type="ARBA" id="ARBA00023186"/>
    </source>
</evidence>
<evidence type="ECO:0000259" key="6">
    <source>
        <dbReference type="PROSITE" id="PS50245"/>
    </source>
</evidence>
<dbReference type="Pfam" id="PF14560">
    <property type="entry name" value="Ubiquitin_2"/>
    <property type="match status" value="1"/>
</dbReference>
<keyword evidence="3" id="KW-0143">Chaperone</keyword>
<dbReference type="EMBL" id="JANBPU010000011">
    <property type="protein sequence ID" value="KAJ1920613.1"/>
    <property type="molecule type" value="Genomic_DNA"/>
</dbReference>
<name>A0A9W8A0T4_9FUNG</name>
<dbReference type="PROSITE" id="PS50053">
    <property type="entry name" value="UBIQUITIN_2"/>
    <property type="match status" value="1"/>
</dbReference>
<dbReference type="GO" id="GO:0035371">
    <property type="term" value="C:microtubule plus-end"/>
    <property type="evidence" value="ECO:0007669"/>
    <property type="project" value="TreeGrafter"/>
</dbReference>
<dbReference type="CDD" id="cd01789">
    <property type="entry name" value="Ubl_TBCB"/>
    <property type="match status" value="1"/>
</dbReference>
<dbReference type="Pfam" id="PF01302">
    <property type="entry name" value="CAP_GLY"/>
    <property type="match status" value="1"/>
</dbReference>
<dbReference type="GO" id="GO:0007023">
    <property type="term" value="P:post-chaperonin tubulin folding pathway"/>
    <property type="evidence" value="ECO:0007669"/>
    <property type="project" value="InterPro"/>
</dbReference>
<dbReference type="InterPro" id="IPR000938">
    <property type="entry name" value="CAP-Gly_domain"/>
</dbReference>
<comment type="subcellular location">
    <subcellularLocation>
        <location evidence="1">Cytoplasm</location>
    </subcellularLocation>
</comment>
<dbReference type="GO" id="GO:0043014">
    <property type="term" value="F:alpha-tubulin binding"/>
    <property type="evidence" value="ECO:0007669"/>
    <property type="project" value="InterPro"/>
</dbReference>
<dbReference type="GO" id="GO:0051010">
    <property type="term" value="F:microtubule plus-end binding"/>
    <property type="evidence" value="ECO:0007669"/>
    <property type="project" value="TreeGrafter"/>
</dbReference>
<dbReference type="PANTHER" id="PTHR18916:SF85">
    <property type="entry name" value="TUBULIN-FOLDING COFACTOR B"/>
    <property type="match status" value="1"/>
</dbReference>
<dbReference type="InterPro" id="IPR045172">
    <property type="entry name" value="TBCB_Ubl"/>
</dbReference>
<keyword evidence="2" id="KW-0963">Cytoplasm</keyword>
<dbReference type="InterPro" id="IPR000626">
    <property type="entry name" value="Ubiquitin-like_dom"/>
</dbReference>
<dbReference type="OrthoDB" id="2130750at2759"/>
<sequence>MSIVKLFVKSSNSSSERRLNLDDTIGQIKSRLEPVVGIPVGDQILALYNGKQLIAKLEDDTQLLGLFQPQDYYILSVDNRNPNAPNAIDFNDLSAVEKYEMSDADYNKLGDSVLAFKKRNQIGRFSKEAEKKKSELNDPEAFSEEASKIKVGDRCEVDVHESGVMKRRGTVKYVGKTNFRPGYWVGIHYDEPFGKNDGSAEGVRYFTCPNNHGSFVRPNKVIVGDFPEEDLLGDDDDDLEEM</sequence>